<comment type="subunit">
    <text evidence="7">Homotrimer.</text>
</comment>
<dbReference type="GO" id="GO:0016020">
    <property type="term" value="C:membrane"/>
    <property type="evidence" value="ECO:0007669"/>
    <property type="project" value="GOC"/>
</dbReference>
<feature type="domain" description="Mannose-1-phosphate guanyltransferase C-terminal" evidence="9">
    <location>
        <begin position="118"/>
        <end position="229"/>
    </location>
</feature>
<dbReference type="InterPro" id="IPR007691">
    <property type="entry name" value="LpxD"/>
</dbReference>
<evidence type="ECO:0000256" key="7">
    <source>
        <dbReference type="HAMAP-Rule" id="MF_00523"/>
    </source>
</evidence>
<dbReference type="EMBL" id="LANI01000004">
    <property type="protein sequence ID" value="KKJ77539.1"/>
    <property type="molecule type" value="Genomic_DNA"/>
</dbReference>
<dbReference type="Pfam" id="PF00132">
    <property type="entry name" value="Hexapep"/>
    <property type="match status" value="1"/>
</dbReference>
<comment type="caution">
    <text evidence="10">The sequence shown here is derived from an EMBL/GenBank/DDBJ whole genome shotgun (WGS) entry which is preliminary data.</text>
</comment>
<evidence type="ECO:0000313" key="10">
    <source>
        <dbReference type="EMBL" id="KKJ77539.1"/>
    </source>
</evidence>
<feature type="active site" description="Proton acceptor" evidence="7">
    <location>
        <position position="252"/>
    </location>
</feature>
<organism evidence="10 11">
    <name type="scientific">Kiloniella litopenaei</name>
    <dbReference type="NCBI Taxonomy" id="1549748"/>
    <lineage>
        <taxon>Bacteria</taxon>
        <taxon>Pseudomonadati</taxon>
        <taxon>Pseudomonadota</taxon>
        <taxon>Alphaproteobacteria</taxon>
        <taxon>Rhodospirillales</taxon>
        <taxon>Kiloniellaceae</taxon>
        <taxon>Kiloniella</taxon>
    </lineage>
</organism>
<dbReference type="EC" id="2.3.1.191" evidence="7"/>
<evidence type="ECO:0000256" key="2">
    <source>
        <dbReference type="ARBA" id="ARBA00022556"/>
    </source>
</evidence>
<protein>
    <recommendedName>
        <fullName evidence="7">UDP-3-O-acylglucosamine N-acyltransferase</fullName>
        <ecNumber evidence="7">2.3.1.191</ecNumber>
    </recommendedName>
</protein>
<comment type="function">
    <text evidence="7">Catalyzes the N-acylation of UDP-3-O-acylglucosamine using 3-hydroxyacyl-ACP as the acyl donor. Is involved in the biosynthesis of lipid A, a phosphorylated glycolipid that anchors the lipopolysaccharide to the outer membrane of the cell.</text>
</comment>
<dbReference type="SUPFAM" id="SSF51161">
    <property type="entry name" value="Trimeric LpxA-like enzymes"/>
    <property type="match status" value="1"/>
</dbReference>
<keyword evidence="1 7" id="KW-0444">Lipid biosynthesis</keyword>
<evidence type="ECO:0000259" key="8">
    <source>
        <dbReference type="Pfam" id="PF04613"/>
    </source>
</evidence>
<evidence type="ECO:0000256" key="6">
    <source>
        <dbReference type="ARBA" id="ARBA00023315"/>
    </source>
</evidence>
<keyword evidence="11" id="KW-1185">Reference proteome</keyword>
<dbReference type="NCBIfam" id="NF002060">
    <property type="entry name" value="PRK00892.1"/>
    <property type="match status" value="1"/>
</dbReference>
<evidence type="ECO:0000256" key="4">
    <source>
        <dbReference type="ARBA" id="ARBA00022737"/>
    </source>
</evidence>
<gene>
    <name evidence="7" type="primary">lpxD</name>
    <name evidence="10" type="ORF">WH95_07570</name>
</gene>
<accession>A0A0M2RAT9</accession>
<dbReference type="Pfam" id="PF04613">
    <property type="entry name" value="LpxD"/>
    <property type="match status" value="1"/>
</dbReference>
<feature type="domain" description="UDP-3-O-[3-hydroxymyristoyl] glucosamine N-acyltransferase non-repeat region" evidence="8">
    <location>
        <begin position="35"/>
        <end position="101"/>
    </location>
</feature>
<evidence type="ECO:0000256" key="1">
    <source>
        <dbReference type="ARBA" id="ARBA00022516"/>
    </source>
</evidence>
<dbReference type="Gene3D" id="3.40.1390.10">
    <property type="entry name" value="MurE/MurF, N-terminal domain"/>
    <property type="match status" value="1"/>
</dbReference>
<dbReference type="UniPathway" id="UPA00973"/>
<comment type="similarity">
    <text evidence="7">Belongs to the transferase hexapeptide repeat family. LpxD subfamily.</text>
</comment>
<dbReference type="InterPro" id="IPR011004">
    <property type="entry name" value="Trimer_LpxA-like_sf"/>
</dbReference>
<proteinExistence type="inferred from homology"/>
<keyword evidence="2 7" id="KW-0441">Lipid A biosynthesis</keyword>
<dbReference type="PANTHER" id="PTHR43378:SF2">
    <property type="entry name" value="UDP-3-O-ACYLGLUCOSAMINE N-ACYLTRANSFERASE 1, MITOCHONDRIAL-RELATED"/>
    <property type="match status" value="1"/>
</dbReference>
<dbReference type="PANTHER" id="PTHR43378">
    <property type="entry name" value="UDP-3-O-ACYLGLUCOSAMINE N-ACYLTRANSFERASE"/>
    <property type="match status" value="1"/>
</dbReference>
<dbReference type="GO" id="GO:0103118">
    <property type="term" value="F:UDP-3-O-[(3R)-3-hydroxyacyl]-glucosamine N-acyltransferase activity"/>
    <property type="evidence" value="ECO:0007669"/>
    <property type="project" value="UniProtKB-EC"/>
</dbReference>
<dbReference type="NCBIfam" id="TIGR01853">
    <property type="entry name" value="lipid_A_lpxD"/>
    <property type="match status" value="1"/>
</dbReference>
<dbReference type="CDD" id="cd03352">
    <property type="entry name" value="LbH_LpxD"/>
    <property type="match status" value="1"/>
</dbReference>
<evidence type="ECO:0000256" key="5">
    <source>
        <dbReference type="ARBA" id="ARBA00023098"/>
    </source>
</evidence>
<dbReference type="RefSeq" id="WP_046505145.1">
    <property type="nucleotide sequence ID" value="NZ_CBDDLU010000015.1"/>
</dbReference>
<keyword evidence="6 7" id="KW-0012">Acyltransferase</keyword>
<reference evidence="10 11" key="1">
    <citation type="submission" date="2015-03" db="EMBL/GenBank/DDBJ databases">
        <title>Genome sequence of Kiloniella sp. P1-1, isolated from the gut microflora of Pacific white shrimp, Penaeus vannamei.</title>
        <authorList>
            <person name="Shao Z."/>
            <person name="Wang L."/>
            <person name="Li X."/>
        </authorList>
    </citation>
    <scope>NUCLEOTIDE SEQUENCE [LARGE SCALE GENOMIC DNA]</scope>
    <source>
        <strain evidence="10 11">P1-1</strain>
    </source>
</reference>
<dbReference type="HAMAP" id="MF_00523">
    <property type="entry name" value="LpxD"/>
    <property type="match status" value="1"/>
</dbReference>
<keyword evidence="3 7" id="KW-0808">Transferase</keyword>
<evidence type="ECO:0000256" key="3">
    <source>
        <dbReference type="ARBA" id="ARBA00022679"/>
    </source>
</evidence>
<name>A0A0M2RAT9_9PROT</name>
<dbReference type="InterPro" id="IPR001451">
    <property type="entry name" value="Hexapep"/>
</dbReference>
<keyword evidence="4 7" id="KW-0677">Repeat</keyword>
<dbReference type="Pfam" id="PF25087">
    <property type="entry name" value="GMPPB_C"/>
    <property type="match status" value="1"/>
</dbReference>
<dbReference type="GO" id="GO:0009245">
    <property type="term" value="P:lipid A biosynthetic process"/>
    <property type="evidence" value="ECO:0007669"/>
    <property type="project" value="UniProtKB-UniRule"/>
</dbReference>
<dbReference type="InterPro" id="IPR056729">
    <property type="entry name" value="GMPPB_C"/>
</dbReference>
<dbReference type="Gene3D" id="2.160.10.10">
    <property type="entry name" value="Hexapeptide repeat proteins"/>
    <property type="match status" value="1"/>
</dbReference>
<dbReference type="PATRIC" id="fig|1549748.8.peg.3476"/>
<dbReference type="OrthoDB" id="9784739at2"/>
<evidence type="ECO:0000259" key="9">
    <source>
        <dbReference type="Pfam" id="PF25087"/>
    </source>
</evidence>
<evidence type="ECO:0000313" key="11">
    <source>
        <dbReference type="Proteomes" id="UP000034491"/>
    </source>
</evidence>
<dbReference type="InterPro" id="IPR020573">
    <property type="entry name" value="UDP_GlcNAc_AcTrfase_non-rep"/>
</dbReference>
<comment type="catalytic activity">
    <reaction evidence="7">
        <text>a UDP-3-O-[(3R)-3-hydroxyacyl]-alpha-D-glucosamine + a (3R)-hydroxyacyl-[ACP] = a UDP-2-N,3-O-bis[(3R)-3-hydroxyacyl]-alpha-D-glucosamine + holo-[ACP] + H(+)</text>
        <dbReference type="Rhea" id="RHEA:53836"/>
        <dbReference type="Rhea" id="RHEA-COMP:9685"/>
        <dbReference type="Rhea" id="RHEA-COMP:9945"/>
        <dbReference type="ChEBI" id="CHEBI:15378"/>
        <dbReference type="ChEBI" id="CHEBI:64479"/>
        <dbReference type="ChEBI" id="CHEBI:78827"/>
        <dbReference type="ChEBI" id="CHEBI:137740"/>
        <dbReference type="ChEBI" id="CHEBI:137748"/>
        <dbReference type="EC" id="2.3.1.191"/>
    </reaction>
</comment>
<dbReference type="AlphaFoldDB" id="A0A0M2RAT9"/>
<keyword evidence="5 7" id="KW-0443">Lipid metabolism</keyword>
<dbReference type="STRING" id="1549748.WH95_07570"/>
<sequence length="342" mass="35765">MADSRFFHNAGPFSLQELCDHVGGELSEGSDPSFLVTDVGSLEEANETEVSFLDNKKYVSALAETSAGVCILEKKFANKAPVGTRLILTEKPYKSYALIAQKFYATGKDASGSVHSSAVIAESAFVDDSCVISAGVVIGENVEILGGCYLAPNVVVHDSCKIGENTSIGANATVEYSFIGNNCQIHSGVRIGNRGFGFAMEPDGYVDVPQLGRVIIGNNVEIGANSTVDRGAGPDTVIGDGTKIDNLVQIGHNVQIGKQCVIVAQSGVAGSSVLENYVVMGAQSGVSGHIKVETGARIAGKAGVMRSVEAGQSVAGAPAMPIKDFFRLCTIWQKQLKTKKGN</sequence>
<dbReference type="GO" id="GO:0016410">
    <property type="term" value="F:N-acyltransferase activity"/>
    <property type="evidence" value="ECO:0007669"/>
    <property type="project" value="InterPro"/>
</dbReference>
<dbReference type="Proteomes" id="UP000034491">
    <property type="component" value="Unassembled WGS sequence"/>
</dbReference>
<comment type="pathway">
    <text evidence="7">Bacterial outer membrane biogenesis; LPS lipid A biosynthesis.</text>
</comment>